<dbReference type="RefSeq" id="WP_342696664.1">
    <property type="nucleotide sequence ID" value="NZ_JBCGDO010000018.1"/>
</dbReference>
<organism evidence="2 3">
    <name type="scientific">Flavobacterium aureirubrum</name>
    <dbReference type="NCBI Taxonomy" id="3133147"/>
    <lineage>
        <taxon>Bacteria</taxon>
        <taxon>Pseudomonadati</taxon>
        <taxon>Bacteroidota</taxon>
        <taxon>Flavobacteriia</taxon>
        <taxon>Flavobacteriales</taxon>
        <taxon>Flavobacteriaceae</taxon>
        <taxon>Flavobacterium</taxon>
    </lineage>
</organism>
<feature type="signal peptide" evidence="1">
    <location>
        <begin position="1"/>
        <end position="18"/>
    </location>
</feature>
<dbReference type="InterPro" id="IPR046219">
    <property type="entry name" value="DUF6252"/>
</dbReference>
<gene>
    <name evidence="2" type="ORF">WFZ85_12650</name>
</gene>
<accession>A0ABU9NA83</accession>
<evidence type="ECO:0000313" key="3">
    <source>
        <dbReference type="Proteomes" id="UP001460072"/>
    </source>
</evidence>
<protein>
    <submittedName>
        <fullName evidence="2">DUF6252 family protein</fullName>
    </submittedName>
</protein>
<dbReference type="Pfam" id="PF19765">
    <property type="entry name" value="DUF6252"/>
    <property type="match status" value="1"/>
</dbReference>
<proteinExistence type="predicted"/>
<evidence type="ECO:0000313" key="2">
    <source>
        <dbReference type="EMBL" id="MEM0543470.1"/>
    </source>
</evidence>
<dbReference type="EMBL" id="JBCGDO010000018">
    <property type="protein sequence ID" value="MEM0543470.1"/>
    <property type="molecule type" value="Genomic_DNA"/>
</dbReference>
<dbReference type="Proteomes" id="UP001460072">
    <property type="component" value="Unassembled WGS sequence"/>
</dbReference>
<keyword evidence="3" id="KW-1185">Reference proteome</keyword>
<keyword evidence="1" id="KW-0732">Signal</keyword>
<sequence>MKNILSISKLFLVLIAFAVTSCDVEPLDPAINLDDFDNSNNGPALFKADFSGSTWTATSVEALVSGNFIAISGLKANGEGFDFLVQANAIGTYPANTNLLTFTPSGSEFGYWSTNFNNPEENTGSITITNINTTNNTISGTFNFKGYWSDTSVTSILPVQFTNGVFQNIPFITQDQTGDSFFAKVGGTEFVDVDILTTTISVGSQEFISIGAQNAALNSMTISVKSSLGTGTYAITGNATTDGVQAIYDFNDVNYTAATGSITIISKTATRIRGNFNFVTSGATPFTITEGAFDVEY</sequence>
<feature type="chain" id="PRO_5046946251" evidence="1">
    <location>
        <begin position="19"/>
        <end position="297"/>
    </location>
</feature>
<comment type="caution">
    <text evidence="2">The sequence shown here is derived from an EMBL/GenBank/DDBJ whole genome shotgun (WGS) entry which is preliminary data.</text>
</comment>
<evidence type="ECO:0000256" key="1">
    <source>
        <dbReference type="SAM" id="SignalP"/>
    </source>
</evidence>
<dbReference type="PROSITE" id="PS51257">
    <property type="entry name" value="PROKAR_LIPOPROTEIN"/>
    <property type="match status" value="1"/>
</dbReference>
<name>A0ABU9NA83_9FLAO</name>
<reference evidence="2 3" key="1">
    <citation type="submission" date="2024-03" db="EMBL/GenBank/DDBJ databases">
        <title>Two novel species of the genus Flavobacterium exhibiting potentially degradation of complex polysaccharides.</title>
        <authorList>
            <person name="Lian X."/>
        </authorList>
    </citation>
    <scope>NUCLEOTIDE SEQUENCE [LARGE SCALE GENOMIC DNA]</scope>
    <source>
        <strain evidence="3">j3</strain>
    </source>
</reference>